<proteinExistence type="predicted"/>
<keyword evidence="1" id="KW-0812">Transmembrane</keyword>
<reference evidence="2 3" key="1">
    <citation type="submission" date="2018-05" db="EMBL/GenBank/DDBJ databases">
        <title>Rhodoferax soyangensis sp.nov., isolated from an oligotrophic freshwater lake.</title>
        <authorList>
            <person name="Park M."/>
        </authorList>
    </citation>
    <scope>NUCLEOTIDE SEQUENCE [LARGE SCALE GENOMIC DNA]</scope>
    <source>
        <strain evidence="2 3">IMCC26218</strain>
    </source>
</reference>
<evidence type="ECO:0000313" key="2">
    <source>
        <dbReference type="EMBL" id="RFO97517.1"/>
    </source>
</evidence>
<name>A0A3E1RDS1_9BURK</name>
<comment type="caution">
    <text evidence="2">The sequence shown here is derived from an EMBL/GenBank/DDBJ whole genome shotgun (WGS) entry which is preliminary data.</text>
</comment>
<dbReference type="AlphaFoldDB" id="A0A3E1RDS1"/>
<keyword evidence="1" id="KW-0472">Membrane</keyword>
<accession>A0A3E1RDS1</accession>
<organism evidence="2 3">
    <name type="scientific">Rhodoferax lacus</name>
    <dbReference type="NCBI Taxonomy" id="2184758"/>
    <lineage>
        <taxon>Bacteria</taxon>
        <taxon>Pseudomonadati</taxon>
        <taxon>Pseudomonadota</taxon>
        <taxon>Betaproteobacteria</taxon>
        <taxon>Burkholderiales</taxon>
        <taxon>Comamonadaceae</taxon>
        <taxon>Rhodoferax</taxon>
    </lineage>
</organism>
<feature type="transmembrane region" description="Helical" evidence="1">
    <location>
        <begin position="125"/>
        <end position="146"/>
    </location>
</feature>
<feature type="transmembrane region" description="Helical" evidence="1">
    <location>
        <begin position="26"/>
        <end position="45"/>
    </location>
</feature>
<keyword evidence="1" id="KW-1133">Transmembrane helix</keyword>
<keyword evidence="3" id="KW-1185">Reference proteome</keyword>
<dbReference type="Proteomes" id="UP000260665">
    <property type="component" value="Unassembled WGS sequence"/>
</dbReference>
<sequence>MMLILGAILYREPIIKTITANPHPQLNYLIFAIILAGGCLILMSVHKLMYEGQKLAEFVDARRSGMSPSGQQEMALNCDADIAYVLRMVAASSGRTISHQEQIALENELHKAASRLGSRNALPQFLGGLLVGMGLLGTFIGLLATLDDIAILIASFGDLDMKTADPIAVFGLMVKRMEAPMHSMGIAFSASMYGLLGSIIIGFMMVSVKRCMGDIMSTLGSEVAQHIEFALAREGFAYSKSGIRLNLAKRAAEGLPPDDFLPSQFGAPFEASAEAAAAPRNTTVDLPVDMPDAVAPMVAAAMMGAANGDATSAQLQQFAARAMQEGISEEVRVMRRIEERLTESAKLQERSLNAEMDDFRKQRGEFLRSLAENTEAANNFRLEMQRVGRQMGSMLTLMEKANENSVEQMSELKLSLNDSAVETQRLLAALITVANATFESQRDVRK</sequence>
<gene>
    <name evidence="2" type="ORF">DIC66_06490</name>
</gene>
<feature type="transmembrane region" description="Helical" evidence="1">
    <location>
        <begin position="186"/>
        <end position="206"/>
    </location>
</feature>
<evidence type="ECO:0000256" key="1">
    <source>
        <dbReference type="SAM" id="Phobius"/>
    </source>
</evidence>
<protein>
    <recommendedName>
        <fullName evidence="4">MotA/TolQ/ExbB proton channel domain-containing protein</fullName>
    </recommendedName>
</protein>
<dbReference type="EMBL" id="QFZK01000003">
    <property type="protein sequence ID" value="RFO97517.1"/>
    <property type="molecule type" value="Genomic_DNA"/>
</dbReference>
<evidence type="ECO:0000313" key="3">
    <source>
        <dbReference type="Proteomes" id="UP000260665"/>
    </source>
</evidence>
<evidence type="ECO:0008006" key="4">
    <source>
        <dbReference type="Google" id="ProtNLM"/>
    </source>
</evidence>